<dbReference type="PROSITE" id="PS50893">
    <property type="entry name" value="ABC_TRANSPORTER_2"/>
    <property type="match status" value="1"/>
</dbReference>
<dbReference type="AlphaFoldDB" id="A0A8X7Y8A3"/>
<protein>
    <recommendedName>
        <fullName evidence="9">ABC transporter domain-containing protein</fullName>
    </recommendedName>
</protein>
<dbReference type="InterPro" id="IPR003439">
    <property type="entry name" value="ABC_transporter-like_ATP-bd"/>
</dbReference>
<feature type="domain" description="ABC transporter" evidence="9">
    <location>
        <begin position="10"/>
        <end position="257"/>
    </location>
</feature>
<dbReference type="GO" id="GO:0016020">
    <property type="term" value="C:membrane"/>
    <property type="evidence" value="ECO:0007669"/>
    <property type="project" value="UniProtKB-SubCell"/>
</dbReference>
<evidence type="ECO:0000256" key="2">
    <source>
        <dbReference type="ARBA" id="ARBA00005814"/>
    </source>
</evidence>
<evidence type="ECO:0000313" key="10">
    <source>
        <dbReference type="EMBL" id="KAG6743868.1"/>
    </source>
</evidence>
<evidence type="ECO:0000256" key="8">
    <source>
        <dbReference type="SAM" id="Phobius"/>
    </source>
</evidence>
<dbReference type="PANTHER" id="PTHR48042">
    <property type="entry name" value="ABC TRANSPORTER G FAMILY MEMBER 11"/>
    <property type="match status" value="1"/>
</dbReference>
<dbReference type="Pfam" id="PF00005">
    <property type="entry name" value="ABC_tran"/>
    <property type="match status" value="1"/>
</dbReference>
<feature type="transmembrane region" description="Helical" evidence="8">
    <location>
        <begin position="380"/>
        <end position="402"/>
    </location>
</feature>
<evidence type="ECO:0000313" key="11">
    <source>
        <dbReference type="Proteomes" id="UP000886885"/>
    </source>
</evidence>
<reference evidence="10" key="1">
    <citation type="journal article" date="2020" name="bioRxiv">
        <title>Hybrid origin of Populus tomentosa Carr. identified through genome sequencing and phylogenomic analysis.</title>
        <authorList>
            <person name="An X."/>
            <person name="Gao K."/>
            <person name="Chen Z."/>
            <person name="Li J."/>
            <person name="Yang X."/>
            <person name="Yang X."/>
            <person name="Zhou J."/>
            <person name="Guo T."/>
            <person name="Zhao T."/>
            <person name="Huang S."/>
            <person name="Miao D."/>
            <person name="Khan W.U."/>
            <person name="Rao P."/>
            <person name="Ye M."/>
            <person name="Lei B."/>
            <person name="Liao W."/>
            <person name="Wang J."/>
            <person name="Ji L."/>
            <person name="Li Y."/>
            <person name="Guo B."/>
            <person name="Mustafa N.S."/>
            <person name="Li S."/>
            <person name="Yun Q."/>
            <person name="Keller S.R."/>
            <person name="Mao J."/>
            <person name="Zhang R."/>
            <person name="Strauss S.H."/>
        </authorList>
    </citation>
    <scope>NUCLEOTIDE SEQUENCE</scope>
    <source>
        <strain evidence="10">GM15</strain>
        <tissue evidence="10">Leaf</tissue>
    </source>
</reference>
<dbReference type="GO" id="GO:0140359">
    <property type="term" value="F:ABC-type transporter activity"/>
    <property type="evidence" value="ECO:0007669"/>
    <property type="project" value="InterPro"/>
</dbReference>
<keyword evidence="4 8" id="KW-0812">Transmembrane</keyword>
<dbReference type="CDD" id="cd03213">
    <property type="entry name" value="ABCG_EPDR"/>
    <property type="match status" value="1"/>
</dbReference>
<keyword evidence="6 8" id="KW-0472">Membrane</keyword>
<evidence type="ECO:0000256" key="5">
    <source>
        <dbReference type="ARBA" id="ARBA00022989"/>
    </source>
</evidence>
<dbReference type="EMBL" id="JAAWWB010000032">
    <property type="protein sequence ID" value="KAG6743868.1"/>
    <property type="molecule type" value="Genomic_DNA"/>
</dbReference>
<comment type="similarity">
    <text evidence="2">Belongs to the ABC transporter superfamily. ABCG family. Eye pigment precursor importer (TC 3.A.1.204) subfamily.</text>
</comment>
<dbReference type="PANTHER" id="PTHR48042:SF8">
    <property type="entry name" value="ABC-2 TYPE TRANSPORTER TRANSMEMBRANE DOMAIN-CONTAINING PROTEIN"/>
    <property type="match status" value="1"/>
</dbReference>
<dbReference type="InterPro" id="IPR043926">
    <property type="entry name" value="ABCG_dom"/>
</dbReference>
<evidence type="ECO:0000256" key="3">
    <source>
        <dbReference type="ARBA" id="ARBA00022448"/>
    </source>
</evidence>
<dbReference type="Pfam" id="PF19055">
    <property type="entry name" value="ABC2_membrane_7"/>
    <property type="match status" value="1"/>
</dbReference>
<dbReference type="InterPro" id="IPR052215">
    <property type="entry name" value="Plant_ABCG"/>
</dbReference>
<accession>A0A8X7Y8A3</accession>
<dbReference type="Proteomes" id="UP000886885">
    <property type="component" value="Chromosome 16D"/>
</dbReference>
<dbReference type="GO" id="GO:0016887">
    <property type="term" value="F:ATP hydrolysis activity"/>
    <property type="evidence" value="ECO:0007669"/>
    <property type="project" value="InterPro"/>
</dbReference>
<feature type="transmembrane region" description="Helical" evidence="8">
    <location>
        <begin position="454"/>
        <end position="478"/>
    </location>
</feature>
<dbReference type="Pfam" id="PF01061">
    <property type="entry name" value="ABC2_membrane"/>
    <property type="match status" value="1"/>
</dbReference>
<keyword evidence="11" id="KW-1185">Reference proteome</keyword>
<keyword evidence="3" id="KW-0813">Transport</keyword>
<proteinExistence type="inferred from homology"/>
<dbReference type="OrthoDB" id="66620at2759"/>
<dbReference type="SMART" id="SM00382">
    <property type="entry name" value="AAA"/>
    <property type="match status" value="1"/>
</dbReference>
<feature type="transmembrane region" description="Helical" evidence="8">
    <location>
        <begin position="518"/>
        <end position="536"/>
    </location>
</feature>
<feature type="transmembrane region" description="Helical" evidence="8">
    <location>
        <begin position="606"/>
        <end position="627"/>
    </location>
</feature>
<evidence type="ECO:0000259" key="9">
    <source>
        <dbReference type="PROSITE" id="PS50893"/>
    </source>
</evidence>
<feature type="transmembrane region" description="Helical" evidence="8">
    <location>
        <begin position="548"/>
        <end position="565"/>
    </location>
</feature>
<organism evidence="10 11">
    <name type="scientific">Populus tomentosa</name>
    <name type="common">Chinese white poplar</name>
    <dbReference type="NCBI Taxonomy" id="118781"/>
    <lineage>
        <taxon>Eukaryota</taxon>
        <taxon>Viridiplantae</taxon>
        <taxon>Streptophyta</taxon>
        <taxon>Embryophyta</taxon>
        <taxon>Tracheophyta</taxon>
        <taxon>Spermatophyta</taxon>
        <taxon>Magnoliopsida</taxon>
        <taxon>eudicotyledons</taxon>
        <taxon>Gunneridae</taxon>
        <taxon>Pentapetalae</taxon>
        <taxon>rosids</taxon>
        <taxon>fabids</taxon>
        <taxon>Malpighiales</taxon>
        <taxon>Salicaceae</taxon>
        <taxon>Saliceae</taxon>
        <taxon>Populus</taxon>
    </lineage>
</organism>
<feature type="transmembrane region" description="Helical" evidence="8">
    <location>
        <begin position="414"/>
        <end position="434"/>
    </location>
</feature>
<keyword evidence="5 8" id="KW-1133">Transmembrane helix</keyword>
<dbReference type="InterPro" id="IPR013525">
    <property type="entry name" value="ABC2_TM"/>
</dbReference>
<feature type="region of interest" description="Disordered" evidence="7">
    <location>
        <begin position="659"/>
        <end position="683"/>
    </location>
</feature>
<evidence type="ECO:0000256" key="1">
    <source>
        <dbReference type="ARBA" id="ARBA00004141"/>
    </source>
</evidence>
<gene>
    <name evidence="10" type="ORF">POTOM_052571</name>
</gene>
<sequence length="683" mass="77019">MCLVWENLTVELPSMITSGSTRKLLSDLSGYAEPGHIMAIMGPSGSGKSTLLDSLAGRLSSNVKMSGKVLLNAKRSSIDCRDIASLYCRKLRSYVTQEDFFLGTLTVRETITYSAHLRLSRKMTKDEIVSIVDNTIMEMGLQDCADSKIGNWHLRGISTGEKKRLSISVEILTRPRIMLLDEPTAGLDSASAFFVIRALGSIAYDGKIVICSLHQPSSDVFNLLDDLLLLSGGETVYFGEAKMAVKFFEEAGFPCPTKRNPSDYFLRCINLDFDIIAEALLRYQNICAIPESSSSSVKMKTGEIRETLIEKYKCSEFSINARRRIQEISVIGFINFGVSKFVFEEPAIEPIKRNNASSWKQLLTLTRRSFVNMHRDIGYYWLRMALYVLISISIAFLLINSGTDRETFLERAKCVCFVYGFMSCLSCGGLPFFIEEMKVFRRERLGGDYGEAVLVLSNFFSSFPFLLAISLLSGTIIYYMVKFHPGFPHYAFFSINLFCCLSVIETCMMIVASLVPNVLMGIGIGTGVIVFMMMASEIFRPVPDLPKFFWRYPVSYISFATWATQGEYKNEMIGLEFDPLLPGNSKVKGETVLQTVFGVPLSHSKWWDLTALLFLLLTHRLLLYMVLKYKDRIASKFPRPHANKTVQHLARRVWKAGERLSSSKRHHPQHPLSSQEGLRSPIP</sequence>
<evidence type="ECO:0000256" key="7">
    <source>
        <dbReference type="SAM" id="MobiDB-lite"/>
    </source>
</evidence>
<dbReference type="GO" id="GO:0005524">
    <property type="term" value="F:ATP binding"/>
    <property type="evidence" value="ECO:0007669"/>
    <property type="project" value="InterPro"/>
</dbReference>
<name>A0A8X7Y8A3_POPTO</name>
<comment type="caution">
    <text evidence="10">The sequence shown here is derived from an EMBL/GenBank/DDBJ whole genome shotgun (WGS) entry which is preliminary data.</text>
</comment>
<comment type="subcellular location">
    <subcellularLocation>
        <location evidence="1">Membrane</location>
        <topology evidence="1">Multi-pass membrane protein</topology>
    </subcellularLocation>
</comment>
<evidence type="ECO:0000256" key="4">
    <source>
        <dbReference type="ARBA" id="ARBA00022692"/>
    </source>
</evidence>
<evidence type="ECO:0000256" key="6">
    <source>
        <dbReference type="ARBA" id="ARBA00023136"/>
    </source>
</evidence>
<dbReference type="InterPro" id="IPR003593">
    <property type="entry name" value="AAA+_ATPase"/>
</dbReference>
<feature type="transmembrane region" description="Helical" evidence="8">
    <location>
        <begin position="490"/>
        <end position="512"/>
    </location>
</feature>